<accession>A0ABV0HJE7</accession>
<name>A0ABV0HJE7_9ENTR</name>
<dbReference type="Proteomes" id="UP001444146">
    <property type="component" value="Unassembled WGS sequence"/>
</dbReference>
<dbReference type="EMBL" id="JAYMYY010000003">
    <property type="protein sequence ID" value="MEO3990503.1"/>
    <property type="molecule type" value="Genomic_DNA"/>
</dbReference>
<evidence type="ECO:0000313" key="2">
    <source>
        <dbReference type="Proteomes" id="UP001444146"/>
    </source>
</evidence>
<reference evidence="1 2" key="1">
    <citation type="submission" date="2024-01" db="EMBL/GenBank/DDBJ databases">
        <title>Pseudocitrobacter sp. Endophytic strain Cyp-38L.</title>
        <authorList>
            <person name="Amer M.A."/>
            <person name="Hamed S.M."/>
        </authorList>
    </citation>
    <scope>NUCLEOTIDE SEQUENCE [LARGE SCALE GENOMIC DNA]</scope>
    <source>
        <strain evidence="1 2">Cyp38S</strain>
    </source>
</reference>
<proteinExistence type="predicted"/>
<gene>
    <name evidence="1" type="ORF">VSR74_11835</name>
</gene>
<evidence type="ECO:0000313" key="1">
    <source>
        <dbReference type="EMBL" id="MEO3990503.1"/>
    </source>
</evidence>
<sequence length="279" mass="30702">MKRVTALAHAGLSRLADGEWRLHSRFSQAVNYCRADGALLTLFRYGKGMGPTGILLSRRDFSQMACAPFLVKRGEQLWWPGGRLKARRPLCLKLFPGALAPLSLSGCSRQSGLGLPLSHPLTALPVYHRLFTELDNWFAGQEPDWSWLIGRGPGLTPSGDDILTGVMAVLTSAGFSRNLRSCPFLPAKDRLVLLTTSVSCSYLNSAIEGEFSTPVLQLMRCLQSDRDPRQAIRRVLSIGHTSGADMLLGVALAQQWLRVMLSRRTHARSGNDTYIYSGC</sequence>
<protein>
    <submittedName>
        <fullName evidence="1">DUF2877 domain-containing protein</fullName>
    </submittedName>
</protein>
<organism evidence="1 2">
    <name type="scientific">Pseudocitrobacter cyperus</name>
    <dbReference type="NCBI Taxonomy" id="3112843"/>
    <lineage>
        <taxon>Bacteria</taxon>
        <taxon>Pseudomonadati</taxon>
        <taxon>Pseudomonadota</taxon>
        <taxon>Gammaproteobacteria</taxon>
        <taxon>Enterobacterales</taxon>
        <taxon>Enterobacteriaceae</taxon>
        <taxon>Pseudocitrobacter</taxon>
    </lineage>
</organism>
<dbReference type="RefSeq" id="WP_347794920.1">
    <property type="nucleotide sequence ID" value="NZ_JAYMYY010000003.1"/>
</dbReference>
<comment type="caution">
    <text evidence="1">The sequence shown here is derived from an EMBL/GenBank/DDBJ whole genome shotgun (WGS) entry which is preliminary data.</text>
</comment>
<dbReference type="InterPro" id="IPR021530">
    <property type="entry name" value="AllH-like"/>
</dbReference>
<keyword evidence="2" id="KW-1185">Reference proteome</keyword>
<dbReference type="Pfam" id="PF11392">
    <property type="entry name" value="AllH"/>
    <property type="match status" value="1"/>
</dbReference>